<dbReference type="AlphaFoldDB" id="A0A3S5CHW6"/>
<dbReference type="EMBL" id="CAAALY010006884">
    <property type="protein sequence ID" value="VEL09655.1"/>
    <property type="molecule type" value="Genomic_DNA"/>
</dbReference>
<accession>A0A3S5CHW6</accession>
<protein>
    <submittedName>
        <fullName evidence="1">Uncharacterized protein</fullName>
    </submittedName>
</protein>
<keyword evidence="2" id="KW-1185">Reference proteome</keyword>
<reference evidence="1" key="1">
    <citation type="submission" date="2018-11" db="EMBL/GenBank/DDBJ databases">
        <authorList>
            <consortium name="Pathogen Informatics"/>
        </authorList>
    </citation>
    <scope>NUCLEOTIDE SEQUENCE</scope>
</reference>
<evidence type="ECO:0000313" key="2">
    <source>
        <dbReference type="Proteomes" id="UP000784294"/>
    </source>
</evidence>
<evidence type="ECO:0000313" key="1">
    <source>
        <dbReference type="EMBL" id="VEL09655.1"/>
    </source>
</evidence>
<name>A0A3S5CHW6_9PLAT</name>
<organism evidence="1 2">
    <name type="scientific">Protopolystoma xenopodis</name>
    <dbReference type="NCBI Taxonomy" id="117903"/>
    <lineage>
        <taxon>Eukaryota</taxon>
        <taxon>Metazoa</taxon>
        <taxon>Spiralia</taxon>
        <taxon>Lophotrochozoa</taxon>
        <taxon>Platyhelminthes</taxon>
        <taxon>Monogenea</taxon>
        <taxon>Polyopisthocotylea</taxon>
        <taxon>Polystomatidea</taxon>
        <taxon>Polystomatidae</taxon>
        <taxon>Protopolystoma</taxon>
    </lineage>
</organism>
<comment type="caution">
    <text evidence="1">The sequence shown here is derived from an EMBL/GenBank/DDBJ whole genome shotgun (WGS) entry which is preliminary data.</text>
</comment>
<dbReference type="Proteomes" id="UP000784294">
    <property type="component" value="Unassembled WGS sequence"/>
</dbReference>
<proteinExistence type="predicted"/>
<sequence>MTTLRYGAWFDYPISSNPLPSLSVSQLLSYSLPVTTSESLQTLGPGFGLQDYPITAKDLPQRAILTLYHIAKSRRQAETEVDIDLLVVLIAKIDERCPEGINFSIF</sequence>
<gene>
    <name evidence="1" type="ORF">PXEA_LOCUS3095</name>
</gene>